<feature type="transmembrane region" description="Helical" evidence="9">
    <location>
        <begin position="182"/>
        <end position="202"/>
    </location>
</feature>
<feature type="transmembrane region" description="Helical" evidence="9">
    <location>
        <begin position="339"/>
        <end position="364"/>
    </location>
</feature>
<dbReference type="AlphaFoldDB" id="A0A1S2LKJ8"/>
<dbReference type="PANTHER" id="PTHR33451:SF3">
    <property type="entry name" value="MALATE-2H(+)_NA(+)-LACTATE ANTIPORTER"/>
    <property type="match status" value="1"/>
</dbReference>
<keyword evidence="6 9" id="KW-1133">Transmembrane helix</keyword>
<dbReference type="RefSeq" id="WP_071313223.1">
    <property type="nucleotide sequence ID" value="NZ_MLQQ01000018.1"/>
</dbReference>
<evidence type="ECO:0000259" key="10">
    <source>
        <dbReference type="Pfam" id="PF03553"/>
    </source>
</evidence>
<sequence length="453" mass="49075">MRDAILTFLFIVTSLTLAAVLQIPLFIGFAVGLALVIILIYLKGFTTKDIILASLDGIKRIKPVLIILALISVLIPAWIISGTVPTMISYIVRWIEPNWILLFAFVITAVTSFILGTAIGTLGSLGIIVIGVAVTVDVPIALVAGALVSGAFVGDRCSPLSSIFHLASNSVEVDPKQLFRNMLPTTILMVSFCLIFYFVLGFTIEPKEVMENSVVTALLKENFYISILTLLPIVILFGSILLNVKTIPALALGVLTGIFVALFVQGESLISVLQSLGFGYLQSPKGLEEILRGGGFFNMGELFIFITLASIMNGLLDRTQIFQQFMKKMFEKACTLTNYTIRTVAIGIIFAIVGCNQAFPVMLTSRSLKNTWTAAGYKRSDLGRVVCDSALVTSGLVPWNMVAILSAAAIGVATLDYALYAAFLWIGPIATIIVSVKRSKQHKEYRGNQKVAT</sequence>
<keyword evidence="4" id="KW-1003">Cell membrane</keyword>
<comment type="similarity">
    <text evidence="8">Belongs to the NhaC Na(+)/H(+) (TC 2.A.35) antiporter family.</text>
</comment>
<evidence type="ECO:0000256" key="9">
    <source>
        <dbReference type="SAM" id="Phobius"/>
    </source>
</evidence>
<comment type="subcellular location">
    <subcellularLocation>
        <location evidence="1">Cell membrane</location>
        <topology evidence="1">Multi-pass membrane protein</topology>
    </subcellularLocation>
</comment>
<feature type="transmembrane region" description="Helical" evidence="9">
    <location>
        <begin position="98"/>
        <end position="120"/>
    </location>
</feature>
<reference evidence="11 12" key="1">
    <citation type="submission" date="2016-10" db="EMBL/GenBank/DDBJ databases">
        <title>Draft genome sequences of four alkaliphilic bacteria belonging to the Anaerobacillus genus.</title>
        <authorList>
            <person name="Bassil N.M."/>
            <person name="Lloyd J.R."/>
        </authorList>
    </citation>
    <scope>NUCLEOTIDE SEQUENCE [LARGE SCALE GENOMIC DNA]</scope>
    <source>
        <strain evidence="11 12">DSM 15340</strain>
    </source>
</reference>
<dbReference type="Pfam" id="PF03553">
    <property type="entry name" value="Na_H_antiporter"/>
    <property type="match status" value="1"/>
</dbReference>
<evidence type="ECO:0000313" key="11">
    <source>
        <dbReference type="EMBL" id="OIJ12916.1"/>
    </source>
</evidence>
<evidence type="ECO:0000313" key="12">
    <source>
        <dbReference type="Proteomes" id="UP000180098"/>
    </source>
</evidence>
<keyword evidence="2" id="KW-0813">Transport</keyword>
<evidence type="ECO:0000256" key="4">
    <source>
        <dbReference type="ARBA" id="ARBA00022475"/>
    </source>
</evidence>
<dbReference type="Proteomes" id="UP000180098">
    <property type="component" value="Unassembled WGS sequence"/>
</dbReference>
<feature type="transmembrane region" description="Helical" evidence="9">
    <location>
        <begin position="28"/>
        <end position="45"/>
    </location>
</feature>
<evidence type="ECO:0000256" key="6">
    <source>
        <dbReference type="ARBA" id="ARBA00022989"/>
    </source>
</evidence>
<protein>
    <recommendedName>
        <fullName evidence="10">Na+/H+ antiporter NhaC-like C-terminal domain-containing protein</fullName>
    </recommendedName>
</protein>
<feature type="domain" description="Na+/H+ antiporter NhaC-like C-terminal" evidence="10">
    <location>
        <begin position="150"/>
        <end position="434"/>
    </location>
</feature>
<feature type="transmembrane region" description="Helical" evidence="9">
    <location>
        <begin position="417"/>
        <end position="436"/>
    </location>
</feature>
<feature type="transmembrane region" description="Helical" evidence="9">
    <location>
        <begin position="385"/>
        <end position="411"/>
    </location>
</feature>
<evidence type="ECO:0000256" key="5">
    <source>
        <dbReference type="ARBA" id="ARBA00022692"/>
    </source>
</evidence>
<comment type="caution">
    <text evidence="11">The sequence shown here is derived from an EMBL/GenBank/DDBJ whole genome shotgun (WGS) entry which is preliminary data.</text>
</comment>
<feature type="transmembrane region" description="Helical" evidence="9">
    <location>
        <begin position="294"/>
        <end position="316"/>
    </location>
</feature>
<dbReference type="PANTHER" id="PTHR33451">
    <property type="entry name" value="MALATE-2H(+)/NA(+)-LACTATE ANTIPORTER"/>
    <property type="match status" value="1"/>
</dbReference>
<keyword evidence="7 9" id="KW-0472">Membrane</keyword>
<evidence type="ECO:0000256" key="8">
    <source>
        <dbReference type="ARBA" id="ARBA00038435"/>
    </source>
</evidence>
<evidence type="ECO:0000256" key="3">
    <source>
        <dbReference type="ARBA" id="ARBA00022449"/>
    </source>
</evidence>
<dbReference type="InterPro" id="IPR052180">
    <property type="entry name" value="NhaC_Na-H+_Antiporter"/>
</dbReference>
<organism evidence="11 12">
    <name type="scientific">Anaerobacillus arseniciselenatis</name>
    <dbReference type="NCBI Taxonomy" id="85682"/>
    <lineage>
        <taxon>Bacteria</taxon>
        <taxon>Bacillati</taxon>
        <taxon>Bacillota</taxon>
        <taxon>Bacilli</taxon>
        <taxon>Bacillales</taxon>
        <taxon>Bacillaceae</taxon>
        <taxon>Anaerobacillus</taxon>
    </lineage>
</organism>
<keyword evidence="12" id="KW-1185">Reference proteome</keyword>
<keyword evidence="5 9" id="KW-0812">Transmembrane</keyword>
<gene>
    <name evidence="11" type="ORF">BKP35_10150</name>
</gene>
<evidence type="ECO:0000256" key="1">
    <source>
        <dbReference type="ARBA" id="ARBA00004651"/>
    </source>
</evidence>
<dbReference type="GO" id="GO:0005886">
    <property type="term" value="C:plasma membrane"/>
    <property type="evidence" value="ECO:0007669"/>
    <property type="project" value="UniProtKB-SubCell"/>
</dbReference>
<feature type="transmembrane region" description="Helical" evidence="9">
    <location>
        <begin position="223"/>
        <end position="244"/>
    </location>
</feature>
<feature type="transmembrane region" description="Helical" evidence="9">
    <location>
        <begin position="250"/>
        <end position="273"/>
    </location>
</feature>
<accession>A0A1S2LKJ8</accession>
<feature type="transmembrane region" description="Helical" evidence="9">
    <location>
        <begin position="65"/>
        <end position="92"/>
    </location>
</feature>
<evidence type="ECO:0000256" key="2">
    <source>
        <dbReference type="ARBA" id="ARBA00022448"/>
    </source>
</evidence>
<dbReference type="EMBL" id="MLQQ01000018">
    <property type="protein sequence ID" value="OIJ12916.1"/>
    <property type="molecule type" value="Genomic_DNA"/>
</dbReference>
<dbReference type="InterPro" id="IPR018461">
    <property type="entry name" value="Na/H_Antiport_NhaC-like_C"/>
</dbReference>
<dbReference type="GO" id="GO:0015297">
    <property type="term" value="F:antiporter activity"/>
    <property type="evidence" value="ECO:0007669"/>
    <property type="project" value="UniProtKB-KW"/>
</dbReference>
<feature type="transmembrane region" description="Helical" evidence="9">
    <location>
        <begin position="127"/>
        <end position="152"/>
    </location>
</feature>
<keyword evidence="3" id="KW-0050">Antiport</keyword>
<proteinExistence type="inferred from homology"/>
<name>A0A1S2LKJ8_9BACI</name>
<evidence type="ECO:0000256" key="7">
    <source>
        <dbReference type="ARBA" id="ARBA00023136"/>
    </source>
</evidence>